<organism evidence="1 2">
    <name type="scientific">Lactuca saligna</name>
    <name type="common">Willowleaf lettuce</name>
    <dbReference type="NCBI Taxonomy" id="75948"/>
    <lineage>
        <taxon>Eukaryota</taxon>
        <taxon>Viridiplantae</taxon>
        <taxon>Streptophyta</taxon>
        <taxon>Embryophyta</taxon>
        <taxon>Tracheophyta</taxon>
        <taxon>Spermatophyta</taxon>
        <taxon>Magnoliopsida</taxon>
        <taxon>eudicotyledons</taxon>
        <taxon>Gunneridae</taxon>
        <taxon>Pentapetalae</taxon>
        <taxon>asterids</taxon>
        <taxon>campanulids</taxon>
        <taxon>Asterales</taxon>
        <taxon>Asteraceae</taxon>
        <taxon>Cichorioideae</taxon>
        <taxon>Cichorieae</taxon>
        <taxon>Lactucinae</taxon>
        <taxon>Lactuca</taxon>
    </lineage>
</organism>
<dbReference type="Proteomes" id="UP001177003">
    <property type="component" value="Chromosome 8"/>
</dbReference>
<dbReference type="EMBL" id="OX465084">
    <property type="protein sequence ID" value="CAI9296650.1"/>
    <property type="molecule type" value="Genomic_DNA"/>
</dbReference>
<reference evidence="1" key="1">
    <citation type="submission" date="2023-04" db="EMBL/GenBank/DDBJ databases">
        <authorList>
            <person name="Vijverberg K."/>
            <person name="Xiong W."/>
            <person name="Schranz E."/>
        </authorList>
    </citation>
    <scope>NUCLEOTIDE SEQUENCE</scope>
</reference>
<keyword evidence="2" id="KW-1185">Reference proteome</keyword>
<gene>
    <name evidence="1" type="ORF">LSALG_LOCUS35504</name>
</gene>
<evidence type="ECO:0000313" key="2">
    <source>
        <dbReference type="Proteomes" id="UP001177003"/>
    </source>
</evidence>
<dbReference type="AlphaFoldDB" id="A0AA36EKF6"/>
<sequence>MRASSQLLVVRIHPPQVLVVPDFLLAVGEFFVPALGAINGKEEVMQWILQAHTVLEMNYTDKQLTATVVSKGLRPGLAGTELGAPPRLLSLVQRCWEADMHNRSSFDDIISKLDLNIVLPWLEGTGLVVHEKALGKVFHVQCLHIPSHDRTPFEVWHPYGVLVLRGCVEFALSCSGLWHRSPLPCGGVPEPMCPNGSLIVQTEVVLDL</sequence>
<proteinExistence type="predicted"/>
<name>A0AA36EKF6_LACSI</name>
<evidence type="ECO:0008006" key="3">
    <source>
        <dbReference type="Google" id="ProtNLM"/>
    </source>
</evidence>
<accession>A0AA36EKF6</accession>
<evidence type="ECO:0000313" key="1">
    <source>
        <dbReference type="EMBL" id="CAI9296650.1"/>
    </source>
</evidence>
<protein>
    <recommendedName>
        <fullName evidence="3">Serine-threonine/tyrosine-protein kinase catalytic domain-containing protein</fullName>
    </recommendedName>
</protein>